<accession>A0ABZ2G7L6</accession>
<gene>
    <name evidence="2" type="ORF">QNA12_14815</name>
</gene>
<feature type="transmembrane region" description="Helical" evidence="1">
    <location>
        <begin position="63"/>
        <end position="90"/>
    </location>
</feature>
<protein>
    <submittedName>
        <fullName evidence="2">Uncharacterized protein</fullName>
    </submittedName>
</protein>
<keyword evidence="3" id="KW-1185">Reference proteome</keyword>
<keyword evidence="1" id="KW-0812">Transmembrane</keyword>
<evidence type="ECO:0000313" key="2">
    <source>
        <dbReference type="EMBL" id="WWO37801.1"/>
    </source>
</evidence>
<dbReference type="EMBL" id="CP125967">
    <property type="protein sequence ID" value="WWO37801.1"/>
    <property type="molecule type" value="Genomic_DNA"/>
</dbReference>
<evidence type="ECO:0000313" key="3">
    <source>
        <dbReference type="Proteomes" id="UP001379444"/>
    </source>
</evidence>
<organism evidence="2 3">
    <name type="scientific">Pectobacterium cacticida</name>
    <dbReference type="NCBI Taxonomy" id="69221"/>
    <lineage>
        <taxon>Bacteria</taxon>
        <taxon>Pseudomonadati</taxon>
        <taxon>Pseudomonadota</taxon>
        <taxon>Gammaproteobacteria</taxon>
        <taxon>Enterobacterales</taxon>
        <taxon>Pectobacteriaceae</taxon>
        <taxon>Pectobacterium</taxon>
    </lineage>
</organism>
<name>A0ABZ2G7L6_9GAMM</name>
<proteinExistence type="predicted"/>
<feature type="transmembrane region" description="Helical" evidence="1">
    <location>
        <begin position="150"/>
        <end position="168"/>
    </location>
</feature>
<feature type="transmembrane region" description="Helical" evidence="1">
    <location>
        <begin position="196"/>
        <end position="215"/>
    </location>
</feature>
<sequence>MSSSNSTSPISLLSFVDGLWDSAKVAKIIYFTLCFDVLYFWLKGNGLFGIKLGKEFDLSLADLAGMVIALGIFSSIILKIISLFFLLVLINIKYSKPFQKKEKTNYQKSYTEVFTGELREDALGVGDDLSFKIYTEEKRKRNDIEKEQRNAEIISFGVFLVFFSEWYLSASDGSSKMFIDWLWEQLKYRDPTTTHSLVGLIISLILLAYAVMVCWPKDVDRMVYYPKLARKLRKEEDEKEKSFNTW</sequence>
<evidence type="ECO:0000256" key="1">
    <source>
        <dbReference type="SAM" id="Phobius"/>
    </source>
</evidence>
<reference evidence="2 3" key="1">
    <citation type="journal article" date="2024" name="Front. Plant Sci.">
        <title>Comprehensive phenomic and genomic studies of the species, Pectobacterium cacticida and proposal for reclassification as Alcorniella cacticida comb. nov.</title>
        <authorList>
            <person name="Jonca J."/>
            <person name="Pirhonen M."/>
            <person name="Waleron M.M."/>
            <person name="Gawor J."/>
            <person name="Mrozik A."/>
            <person name="Smoktunowicz M."/>
            <person name="Waleron K."/>
            <person name="Waleron M."/>
        </authorList>
    </citation>
    <scope>NUCLEOTIDE SEQUENCE [LARGE SCALE GENOMIC DNA]</scope>
    <source>
        <strain evidence="2 3">DPMP6</strain>
    </source>
</reference>
<feature type="transmembrane region" description="Helical" evidence="1">
    <location>
        <begin position="25"/>
        <end position="43"/>
    </location>
</feature>
<dbReference type="RefSeq" id="WP_264498139.1">
    <property type="nucleotide sequence ID" value="NZ_CP109947.1"/>
</dbReference>
<keyword evidence="1" id="KW-1133">Transmembrane helix</keyword>
<keyword evidence="1" id="KW-0472">Membrane</keyword>
<dbReference type="Proteomes" id="UP001379444">
    <property type="component" value="Chromosome"/>
</dbReference>